<gene>
    <name evidence="1" type="ORF">A4D02_21080</name>
</gene>
<reference evidence="1 2" key="1">
    <citation type="submission" date="2016-04" db="EMBL/GenBank/DDBJ databases">
        <authorList>
            <person name="Chen L."/>
            <person name="Zhuang W."/>
            <person name="Wang G."/>
        </authorList>
    </citation>
    <scope>NUCLEOTIDE SEQUENCE [LARGE SCALE GENOMIC DNA]</scope>
    <source>
        <strain evidence="2">GR20</strain>
    </source>
</reference>
<dbReference type="EMBL" id="LWBO01000002">
    <property type="protein sequence ID" value="OQP54172.1"/>
    <property type="molecule type" value="Genomic_DNA"/>
</dbReference>
<sequence length="66" mass="7500">MGIEHGICNTDVVKQYGDVWEIPDKTKLYIPDNNLAIQLIADGAGNLLNDLLLIDGYIYNRCDYQR</sequence>
<keyword evidence="2" id="KW-1185">Reference proteome</keyword>
<organism evidence="1 2">
    <name type="scientific">Niastella koreensis</name>
    <dbReference type="NCBI Taxonomy" id="354356"/>
    <lineage>
        <taxon>Bacteria</taxon>
        <taxon>Pseudomonadati</taxon>
        <taxon>Bacteroidota</taxon>
        <taxon>Chitinophagia</taxon>
        <taxon>Chitinophagales</taxon>
        <taxon>Chitinophagaceae</taxon>
        <taxon>Niastella</taxon>
    </lineage>
</organism>
<dbReference type="Proteomes" id="UP000192277">
    <property type="component" value="Unassembled WGS sequence"/>
</dbReference>
<comment type="caution">
    <text evidence="1">The sequence shown here is derived from an EMBL/GenBank/DDBJ whole genome shotgun (WGS) entry which is preliminary data.</text>
</comment>
<evidence type="ECO:0000313" key="1">
    <source>
        <dbReference type="EMBL" id="OQP54172.1"/>
    </source>
</evidence>
<protein>
    <submittedName>
        <fullName evidence="1">Uncharacterized protein</fullName>
    </submittedName>
</protein>
<evidence type="ECO:0000313" key="2">
    <source>
        <dbReference type="Proteomes" id="UP000192277"/>
    </source>
</evidence>
<accession>A0ABX3P3D0</accession>
<name>A0ABX3P3D0_9BACT</name>
<proteinExistence type="predicted"/>